<name>A0A0N4YF61_NIPBR</name>
<accession>A0A0N4YF61</accession>
<dbReference type="PANTHER" id="PTHR37984">
    <property type="entry name" value="PROTEIN CBG26694"/>
    <property type="match status" value="1"/>
</dbReference>
<reference evidence="4" key="1">
    <citation type="submission" date="2017-02" db="UniProtKB">
        <authorList>
            <consortium name="WormBaseParasite"/>
        </authorList>
    </citation>
    <scope>IDENTIFICATION</scope>
</reference>
<dbReference type="Gene3D" id="3.30.70.270">
    <property type="match status" value="1"/>
</dbReference>
<proteinExistence type="predicted"/>
<protein>
    <submittedName>
        <fullName evidence="4">Reverse transcriptase domain-containing protein</fullName>
    </submittedName>
</protein>
<dbReference type="InterPro" id="IPR043502">
    <property type="entry name" value="DNA/RNA_pol_sf"/>
</dbReference>
<evidence type="ECO:0000313" key="3">
    <source>
        <dbReference type="Proteomes" id="UP000271162"/>
    </source>
</evidence>
<dbReference type="InterPro" id="IPR050951">
    <property type="entry name" value="Retrovirus_Pol_polyprotein"/>
</dbReference>
<feature type="domain" description="Reverse transcriptase" evidence="1">
    <location>
        <begin position="47"/>
        <end position="123"/>
    </location>
</feature>
<dbReference type="SUPFAM" id="SSF56672">
    <property type="entry name" value="DNA/RNA polymerases"/>
    <property type="match status" value="1"/>
</dbReference>
<dbReference type="Gene3D" id="3.10.10.10">
    <property type="entry name" value="HIV Type 1 Reverse Transcriptase, subunit A, domain 1"/>
    <property type="match status" value="1"/>
</dbReference>
<evidence type="ECO:0000259" key="1">
    <source>
        <dbReference type="Pfam" id="PF00078"/>
    </source>
</evidence>
<dbReference type="InterPro" id="IPR043128">
    <property type="entry name" value="Rev_trsase/Diguanyl_cyclase"/>
</dbReference>
<dbReference type="STRING" id="27835.A0A0N4YF61"/>
<dbReference type="EMBL" id="UYSL01021713">
    <property type="protein sequence ID" value="VDL78973.1"/>
    <property type="molecule type" value="Genomic_DNA"/>
</dbReference>
<organism evidence="4">
    <name type="scientific">Nippostrongylus brasiliensis</name>
    <name type="common">Rat hookworm</name>
    <dbReference type="NCBI Taxonomy" id="27835"/>
    <lineage>
        <taxon>Eukaryota</taxon>
        <taxon>Metazoa</taxon>
        <taxon>Ecdysozoa</taxon>
        <taxon>Nematoda</taxon>
        <taxon>Chromadorea</taxon>
        <taxon>Rhabditida</taxon>
        <taxon>Rhabditina</taxon>
        <taxon>Rhabditomorpha</taxon>
        <taxon>Strongyloidea</taxon>
        <taxon>Heligmosomidae</taxon>
        <taxon>Nippostrongylus</taxon>
    </lineage>
</organism>
<dbReference type="Pfam" id="PF00078">
    <property type="entry name" value="RVT_1"/>
    <property type="match status" value="1"/>
</dbReference>
<gene>
    <name evidence="2" type="ORF">NBR_LOCUS15379</name>
</gene>
<dbReference type="Proteomes" id="UP000271162">
    <property type="component" value="Unassembled WGS sequence"/>
</dbReference>
<reference evidence="2 3" key="2">
    <citation type="submission" date="2018-11" db="EMBL/GenBank/DDBJ databases">
        <authorList>
            <consortium name="Pathogen Informatics"/>
        </authorList>
    </citation>
    <scope>NUCLEOTIDE SEQUENCE [LARGE SCALE GENOMIC DNA]</scope>
</reference>
<evidence type="ECO:0000313" key="4">
    <source>
        <dbReference type="WBParaSite" id="NBR_0001537801-mRNA-1"/>
    </source>
</evidence>
<sequence length="260" mass="29833">MMANTRQSAPVAPPNTTEFVTNSLSTRLPEFVYDPDNGCTFELEVDEISKPLLTINTHRGLYQFNRLPFGVQAAPGIFQQCIDTLIAGLEGTAAYLDDILVTGRPISEHNTRLDAVFKRIQDYLINRYRVIYKRLCIVSPKLQGKGHSHASKKARFEAKGKKRNINDQVREVRRGRRVKVNNEENFRVLDDYAEYSFWEKVLKNRSSDWSTAKQVLEHLAQLWEIHKDTTNSIPVKSSQREQEGGQTNTKNTIRARQLLV</sequence>
<evidence type="ECO:0000313" key="2">
    <source>
        <dbReference type="EMBL" id="VDL78973.1"/>
    </source>
</evidence>
<dbReference type="InterPro" id="IPR000477">
    <property type="entry name" value="RT_dom"/>
</dbReference>
<dbReference type="PANTHER" id="PTHR37984:SF5">
    <property type="entry name" value="PROTEIN NYNRIN-LIKE"/>
    <property type="match status" value="1"/>
</dbReference>
<dbReference type="WBParaSite" id="NBR_0001537801-mRNA-1">
    <property type="protein sequence ID" value="NBR_0001537801-mRNA-1"/>
    <property type="gene ID" value="NBR_0001537801"/>
</dbReference>
<keyword evidence="3" id="KW-1185">Reference proteome</keyword>
<dbReference type="AlphaFoldDB" id="A0A0N4YF61"/>